<gene>
    <name evidence="2" type="ORF">L485_03865</name>
</gene>
<dbReference type="Pfam" id="PF00534">
    <property type="entry name" value="Glycos_transf_1"/>
    <property type="match status" value="1"/>
</dbReference>
<proteinExistence type="predicted"/>
<dbReference type="PATRIC" id="fig|1114964.3.peg.733"/>
<evidence type="ECO:0000313" key="2">
    <source>
        <dbReference type="EMBL" id="EQB04744.1"/>
    </source>
</evidence>
<dbReference type="InterPro" id="IPR001296">
    <property type="entry name" value="Glyco_trans_1"/>
</dbReference>
<dbReference type="RefSeq" id="WP_021243732.1">
    <property type="nucleotide sequence ID" value="NZ_ATIB01000031.1"/>
</dbReference>
<reference evidence="2 3" key="1">
    <citation type="journal article" date="2013" name="Genome Announc.">
        <title>Draft Genome Sequence of a Hexachlorocyclohexane-Degrading Bacterium, Sphingobium baderi Strain LL03T.</title>
        <authorList>
            <person name="Kaur J."/>
            <person name="Verma H."/>
            <person name="Tripathi C."/>
            <person name="Khurana J.P."/>
            <person name="Lal R."/>
        </authorList>
    </citation>
    <scope>NUCLEOTIDE SEQUENCE [LARGE SCALE GENOMIC DNA]</scope>
    <source>
        <strain evidence="2 3">LL03</strain>
    </source>
</reference>
<dbReference type="AlphaFoldDB" id="T0I532"/>
<keyword evidence="3" id="KW-1185">Reference proteome</keyword>
<evidence type="ECO:0000313" key="3">
    <source>
        <dbReference type="Proteomes" id="UP000015524"/>
    </source>
</evidence>
<comment type="caution">
    <text evidence="2">The sequence shown here is derived from an EMBL/GenBank/DDBJ whole genome shotgun (WGS) entry which is preliminary data.</text>
</comment>
<feature type="domain" description="Glycosyl transferase family 1" evidence="1">
    <location>
        <begin position="180"/>
        <end position="288"/>
    </location>
</feature>
<evidence type="ECO:0000259" key="1">
    <source>
        <dbReference type="Pfam" id="PF00534"/>
    </source>
</evidence>
<organism evidence="2 3">
    <name type="scientific">Sphingobium baderi LL03</name>
    <dbReference type="NCBI Taxonomy" id="1114964"/>
    <lineage>
        <taxon>Bacteria</taxon>
        <taxon>Pseudomonadati</taxon>
        <taxon>Pseudomonadota</taxon>
        <taxon>Alphaproteobacteria</taxon>
        <taxon>Sphingomonadales</taxon>
        <taxon>Sphingomonadaceae</taxon>
        <taxon>Sphingobium</taxon>
    </lineage>
</organism>
<dbReference type="PANTHER" id="PTHR12526">
    <property type="entry name" value="GLYCOSYLTRANSFERASE"/>
    <property type="match status" value="1"/>
</dbReference>
<name>T0I532_9SPHN</name>
<dbReference type="Gene3D" id="3.40.50.2000">
    <property type="entry name" value="Glycogen Phosphorylase B"/>
    <property type="match status" value="1"/>
</dbReference>
<sequence>MPALLGDAVAFSYLTRDHDLGSADRYENIKPDVWASYPHGQVFYATKAMFGMPALSKAMSTFDADVIYLNSFFSFRSSISIVVRNWLKPFGTPILLAPRGEFSPGALALKSCKKRLFLTLARTLGLYRSLWWHASTGSERQDILRVFPNAAARILTAEDPVDMPPDAAVMHEAKAAGMARLVFVSRISPMKNLDGLLHILAGVTGRVTLRIYGPIEDEAYWQRCQAMISDLPSNVVVEYLGALHPDDVSSAFSKADLFAFPTHGENFGHVIFEAMRAGTPVAVSDQTPWQADATGAVTRLPLDAVDVWRAQIEMVVQSTNIEHQARRDDALLYARRHATSDKTRQDNLRMFQEVVRRSQLKAK</sequence>
<dbReference type="EMBL" id="ATIB01000031">
    <property type="protein sequence ID" value="EQB04744.1"/>
    <property type="molecule type" value="Genomic_DNA"/>
</dbReference>
<dbReference type="eggNOG" id="COG0438">
    <property type="taxonomic scope" value="Bacteria"/>
</dbReference>
<dbReference type="Proteomes" id="UP000015524">
    <property type="component" value="Unassembled WGS sequence"/>
</dbReference>
<dbReference type="GO" id="GO:0016757">
    <property type="term" value="F:glycosyltransferase activity"/>
    <property type="evidence" value="ECO:0007669"/>
    <property type="project" value="InterPro"/>
</dbReference>
<protein>
    <recommendedName>
        <fullName evidence="1">Glycosyl transferase family 1 domain-containing protein</fullName>
    </recommendedName>
</protein>
<dbReference type="OrthoDB" id="9790710at2"/>
<accession>T0I532</accession>
<dbReference type="SUPFAM" id="SSF53756">
    <property type="entry name" value="UDP-Glycosyltransferase/glycogen phosphorylase"/>
    <property type="match status" value="1"/>
</dbReference>